<sequence>MFDNTCKFLAENFSEDFASWLLGEPLTMTQLSPSELSLEPIRADALILLNSDSDVLHIEFQTEPDPIMPFRMADYRLRSFRRFPQKRMRQVVIYLTRSTSPLVHQTAFEIPGTRHEFEVIRLWEQPTQLFLEATGLLPLAVLTQTPDTAQTLRQIATRIEAIPDQRIQSNVAASTGILAGLLLNKELINQVLRRDIMQQSVIYQEWREEFLQEGRQEGESALVLRQLSRRLGEVTPEQRSQIQSLSINQLEALGEALLDFTQPEDLEEWWRSLL</sequence>
<dbReference type="RefSeq" id="WP_002767868.1">
    <property type="nucleotide sequence ID" value="NZ_HE972973.1"/>
</dbReference>
<dbReference type="EMBL" id="CAIJ01000245">
    <property type="protein sequence ID" value="CCI02277.1"/>
    <property type="molecule type" value="Genomic_DNA"/>
</dbReference>
<dbReference type="InterPro" id="IPR025587">
    <property type="entry name" value="DUF4351"/>
</dbReference>
<dbReference type="Pfam" id="PF14261">
    <property type="entry name" value="DUF4351"/>
    <property type="match status" value="1"/>
</dbReference>
<dbReference type="Proteomes" id="UP000003480">
    <property type="component" value="Unassembled WGS sequence"/>
</dbReference>
<evidence type="ECO:0000259" key="1">
    <source>
        <dbReference type="Pfam" id="PF14261"/>
    </source>
</evidence>
<proteinExistence type="predicted"/>
<dbReference type="PANTHER" id="PTHR34613:SF1">
    <property type="entry name" value="SLL6017 PROTEIN"/>
    <property type="match status" value="1"/>
</dbReference>
<feature type="domain" description="DUF4351" evidence="1">
    <location>
        <begin position="212"/>
        <end position="269"/>
    </location>
</feature>
<gene>
    <name evidence="2" type="ORF">MICAC_3190006</name>
</gene>
<name>I4G2W6_MICAE</name>
<comment type="caution">
    <text evidence="2">The sequence shown here is derived from an EMBL/GenBank/DDBJ whole genome shotgun (WGS) entry which is preliminary data.</text>
</comment>
<dbReference type="InterPro" id="IPR010106">
    <property type="entry name" value="RpnA"/>
</dbReference>
<protein>
    <recommendedName>
        <fullName evidence="1">DUF4351 domain-containing protein</fullName>
    </recommendedName>
</protein>
<dbReference type="PANTHER" id="PTHR34613">
    <property type="entry name" value="SLL0800 PROTEIN"/>
    <property type="match status" value="1"/>
</dbReference>
<dbReference type="AlphaFoldDB" id="I4G2W6"/>
<evidence type="ECO:0000313" key="3">
    <source>
        <dbReference type="Proteomes" id="UP000003480"/>
    </source>
</evidence>
<accession>I4G2W6</accession>
<dbReference type="HOGENOM" id="CLU_069065_3_0_3"/>
<reference evidence="2 3" key="1">
    <citation type="submission" date="2012-04" db="EMBL/GenBank/DDBJ databases">
        <authorList>
            <person name="Genoscope - CEA"/>
        </authorList>
    </citation>
    <scope>NUCLEOTIDE SEQUENCE [LARGE SCALE GENOMIC DNA]</scope>
    <source>
        <strain evidence="2 3">9443</strain>
    </source>
</reference>
<organism evidence="2 3">
    <name type="scientific">Microcystis aeruginosa PCC 9443</name>
    <dbReference type="NCBI Taxonomy" id="1160281"/>
    <lineage>
        <taxon>Bacteria</taxon>
        <taxon>Bacillati</taxon>
        <taxon>Cyanobacteriota</taxon>
        <taxon>Cyanophyceae</taxon>
        <taxon>Oscillatoriophycideae</taxon>
        <taxon>Chroococcales</taxon>
        <taxon>Microcystaceae</taxon>
        <taxon>Microcystis</taxon>
    </lineage>
</organism>
<evidence type="ECO:0000313" key="2">
    <source>
        <dbReference type="EMBL" id="CCI02277.1"/>
    </source>
</evidence>
<dbReference type="NCBIfam" id="TIGR01784">
    <property type="entry name" value="T_den_put_tspse"/>
    <property type="match status" value="1"/>
</dbReference>